<feature type="compositionally biased region" description="Low complexity" evidence="1">
    <location>
        <begin position="119"/>
        <end position="139"/>
    </location>
</feature>
<accession>R7QS28</accession>
<name>R7QS28_CHOCR</name>
<feature type="region of interest" description="Disordered" evidence="1">
    <location>
        <begin position="107"/>
        <end position="143"/>
    </location>
</feature>
<dbReference type="AlphaFoldDB" id="R7QS28"/>
<organism evidence="3 4">
    <name type="scientific">Chondrus crispus</name>
    <name type="common">Carrageen Irish moss</name>
    <name type="synonym">Polymorpha crispa</name>
    <dbReference type="NCBI Taxonomy" id="2769"/>
    <lineage>
        <taxon>Eukaryota</taxon>
        <taxon>Rhodophyta</taxon>
        <taxon>Florideophyceae</taxon>
        <taxon>Rhodymeniophycidae</taxon>
        <taxon>Gigartinales</taxon>
        <taxon>Gigartinaceae</taxon>
        <taxon>Chondrus</taxon>
    </lineage>
</organism>
<keyword evidence="4" id="KW-1185">Reference proteome</keyword>
<keyword evidence="2" id="KW-0472">Membrane</keyword>
<dbReference type="Gramene" id="CDF40321">
    <property type="protein sequence ID" value="CDF40321"/>
    <property type="gene ID" value="CHC_T00007137001"/>
</dbReference>
<dbReference type="OrthoDB" id="10425at2759"/>
<keyword evidence="2" id="KW-0812">Transmembrane</keyword>
<evidence type="ECO:0000313" key="4">
    <source>
        <dbReference type="Proteomes" id="UP000012073"/>
    </source>
</evidence>
<evidence type="ECO:0000256" key="2">
    <source>
        <dbReference type="SAM" id="Phobius"/>
    </source>
</evidence>
<proteinExistence type="predicted"/>
<reference evidence="4" key="1">
    <citation type="journal article" date="2013" name="Proc. Natl. Acad. Sci. U.S.A.">
        <title>Genome structure and metabolic features in the red seaweed Chondrus crispus shed light on evolution of the Archaeplastida.</title>
        <authorList>
            <person name="Collen J."/>
            <person name="Porcel B."/>
            <person name="Carre W."/>
            <person name="Ball S.G."/>
            <person name="Chaparro C."/>
            <person name="Tonon T."/>
            <person name="Barbeyron T."/>
            <person name="Michel G."/>
            <person name="Noel B."/>
            <person name="Valentin K."/>
            <person name="Elias M."/>
            <person name="Artiguenave F."/>
            <person name="Arun A."/>
            <person name="Aury J.M."/>
            <person name="Barbosa-Neto J.F."/>
            <person name="Bothwell J.H."/>
            <person name="Bouget F.Y."/>
            <person name="Brillet L."/>
            <person name="Cabello-Hurtado F."/>
            <person name="Capella-Gutierrez S."/>
            <person name="Charrier B."/>
            <person name="Cladiere L."/>
            <person name="Cock J.M."/>
            <person name="Coelho S.M."/>
            <person name="Colleoni C."/>
            <person name="Czjzek M."/>
            <person name="Da Silva C."/>
            <person name="Delage L."/>
            <person name="Denoeud F."/>
            <person name="Deschamps P."/>
            <person name="Dittami S.M."/>
            <person name="Gabaldon T."/>
            <person name="Gachon C.M."/>
            <person name="Groisillier A."/>
            <person name="Herve C."/>
            <person name="Jabbari K."/>
            <person name="Katinka M."/>
            <person name="Kloareg B."/>
            <person name="Kowalczyk N."/>
            <person name="Labadie K."/>
            <person name="Leblanc C."/>
            <person name="Lopez P.J."/>
            <person name="McLachlan D.H."/>
            <person name="Meslet-Cladiere L."/>
            <person name="Moustafa A."/>
            <person name="Nehr Z."/>
            <person name="Nyvall Collen P."/>
            <person name="Panaud O."/>
            <person name="Partensky F."/>
            <person name="Poulain J."/>
            <person name="Rensing S.A."/>
            <person name="Rousvoal S."/>
            <person name="Samson G."/>
            <person name="Symeonidi A."/>
            <person name="Weissenbach J."/>
            <person name="Zambounis A."/>
            <person name="Wincker P."/>
            <person name="Boyen C."/>
        </authorList>
    </citation>
    <scope>NUCLEOTIDE SEQUENCE [LARGE SCALE GENOMIC DNA]</scope>
    <source>
        <strain evidence="4">cv. Stackhouse</strain>
    </source>
</reference>
<protein>
    <submittedName>
        <fullName evidence="3">Uncharacterized protein</fullName>
    </submittedName>
</protein>
<dbReference type="GeneID" id="17318286"/>
<dbReference type="KEGG" id="ccp:CHC_T00007137001"/>
<evidence type="ECO:0000313" key="3">
    <source>
        <dbReference type="EMBL" id="CDF40321.1"/>
    </source>
</evidence>
<feature type="transmembrane region" description="Helical" evidence="2">
    <location>
        <begin position="12"/>
        <end position="31"/>
    </location>
</feature>
<gene>
    <name evidence="3" type="ORF">CHC_T00007137001</name>
</gene>
<keyword evidence="2" id="KW-1133">Transmembrane helix</keyword>
<dbReference type="Proteomes" id="UP000012073">
    <property type="component" value="Unassembled WGS sequence"/>
</dbReference>
<evidence type="ECO:0000256" key="1">
    <source>
        <dbReference type="SAM" id="MobiDB-lite"/>
    </source>
</evidence>
<dbReference type="EMBL" id="HG002154">
    <property type="protein sequence ID" value="CDF40321.1"/>
    <property type="molecule type" value="Genomic_DNA"/>
</dbReference>
<dbReference type="RefSeq" id="XP_005710615.1">
    <property type="nucleotide sequence ID" value="XM_005710558.1"/>
</dbReference>
<sequence length="563" mass="62461">MDCPVARERREAAPVSSVLNVYLIIYLTSLFTTELRPASAALSRERRTSPRLHAFLTPHCHTATPHFRHRCPPSPPSLLFDYLIPTAPHSTPPSSYPIARRVSPWEANRVPKPAPPSPRSISPRSSRRTPTILRRPPTTGEETDIAKAALAAKKAIEDDNPDDEDLANQLKILADDSRNDSDSDDDEDCDAKVRRLKEEAVVQKTGFFGAMSNVAKIILNPFQHFAFGRFMARGQRTGKVMEKVLGKLMVANGDVKTKVCLMANSLGAHVLASILNKPQTLPHKIHTVFFVQGAITREVFADTKKFCAITNNVAGPIICTHSERDLMLKNVFGMFFGSAIGLSGVERGHSILMKGLRQAGEEPYRFACGEWTSVNGTQFIDEGNAIAGGHGDFKEDETTSCYWAAICTEVEDSCYDILLACVGVCGLLQNPRMEAVKSVWMQTACDEQGNRFGYFDWKQGDTSMEPQLTTGQKRLTWDTLLPAIAATHSHRKNTTDDFTYRSFCRIGPQHRRNPFAFPRRPNVCFPDPLSSGICVQTCSRRSTLACRSTSRCRLASSRASFFS</sequence>